<keyword evidence="1" id="KW-0378">Hydrolase</keyword>
<protein>
    <submittedName>
        <fullName evidence="1">HAD family hydrolase</fullName>
    </submittedName>
</protein>
<keyword evidence="2" id="KW-1185">Reference proteome</keyword>
<organism evidence="1 2">
    <name type="scientific">Petralouisia muris</name>
    <dbReference type="NCBI Taxonomy" id="3032872"/>
    <lineage>
        <taxon>Bacteria</taxon>
        <taxon>Bacillati</taxon>
        <taxon>Bacillota</taxon>
        <taxon>Clostridia</taxon>
        <taxon>Lachnospirales</taxon>
        <taxon>Lachnospiraceae</taxon>
        <taxon>Petralouisia</taxon>
    </lineage>
</organism>
<dbReference type="Proteomes" id="UP000304953">
    <property type="component" value="Unassembled WGS sequence"/>
</dbReference>
<proteinExistence type="predicted"/>
<dbReference type="EMBL" id="SRYA01000001">
    <property type="protein sequence ID" value="TGY98407.1"/>
    <property type="molecule type" value="Genomic_DNA"/>
</dbReference>
<name>A0AC61S362_9FIRM</name>
<sequence>MIQYIASDLDGTLLPDGGQNMNPEIFDLILRLKEKGIRFIAASGRQYQSMRLLFEPVKNEISYISENGSLCIHQGQVISRGLIERDLGLNIINAGHEYGQCSILLSCESRHYTDSGNEAFLNHMRNVIHNDIAVVEDLRQVTEPFLKLAICDFNGTDRLFPFLKERFSQEIRVVTAGKIWVDFLAPGADKGTALAGLLKHLNIPPENGIAFGDQYNDIDMLRFAGTGYAMKTAAPGVADYADCVTESAAEVIKELLERA</sequence>
<gene>
    <name evidence="1" type="ORF">E5329_01135</name>
</gene>
<accession>A0AC61S362</accession>
<reference evidence="1" key="1">
    <citation type="submission" date="2019-04" db="EMBL/GenBank/DDBJ databases">
        <title>Microbes associate with the intestines of laboratory mice.</title>
        <authorList>
            <person name="Navarre W."/>
            <person name="Wong E."/>
            <person name="Huang K."/>
            <person name="Tropini C."/>
            <person name="Ng K."/>
            <person name="Yu B."/>
        </authorList>
    </citation>
    <scope>NUCLEOTIDE SEQUENCE</scope>
    <source>
        <strain evidence="1">NM01_1-7b</strain>
    </source>
</reference>
<comment type="caution">
    <text evidence="1">The sequence shown here is derived from an EMBL/GenBank/DDBJ whole genome shotgun (WGS) entry which is preliminary data.</text>
</comment>
<evidence type="ECO:0000313" key="2">
    <source>
        <dbReference type="Proteomes" id="UP000304953"/>
    </source>
</evidence>
<evidence type="ECO:0000313" key="1">
    <source>
        <dbReference type="EMBL" id="TGY98407.1"/>
    </source>
</evidence>